<organism evidence="3 4">
    <name type="scientific">Stutzerimonas zhaodongensis</name>
    <dbReference type="NCBI Taxonomy" id="1176257"/>
    <lineage>
        <taxon>Bacteria</taxon>
        <taxon>Pseudomonadati</taxon>
        <taxon>Pseudomonadota</taxon>
        <taxon>Gammaproteobacteria</taxon>
        <taxon>Pseudomonadales</taxon>
        <taxon>Pseudomonadaceae</taxon>
        <taxon>Stutzerimonas</taxon>
    </lineage>
</organism>
<keyword evidence="1" id="KW-1133">Transmembrane helix</keyword>
<evidence type="ECO:0000259" key="2">
    <source>
        <dbReference type="Pfam" id="PF10502"/>
    </source>
</evidence>
<keyword evidence="1" id="KW-0812">Transmembrane</keyword>
<keyword evidence="1" id="KW-0472">Membrane</keyword>
<keyword evidence="4" id="KW-1185">Reference proteome</keyword>
<feature type="domain" description="Peptidase S26" evidence="2">
    <location>
        <begin position="27"/>
        <end position="183"/>
    </location>
</feature>
<protein>
    <submittedName>
        <fullName evidence="3">S26 family signal peptidase</fullName>
    </submittedName>
</protein>
<dbReference type="SUPFAM" id="SSF51306">
    <property type="entry name" value="LexA/Signal peptidase"/>
    <property type="match status" value="1"/>
</dbReference>
<gene>
    <name evidence="3" type="ORF">EA797_21015</name>
</gene>
<proteinExistence type="predicted"/>
<evidence type="ECO:0000313" key="3">
    <source>
        <dbReference type="EMBL" id="RMH87579.1"/>
    </source>
</evidence>
<comment type="caution">
    <text evidence="3">The sequence shown here is derived from an EMBL/GenBank/DDBJ whole genome shotgun (WGS) entry which is preliminary data.</text>
</comment>
<dbReference type="RefSeq" id="WP_122168841.1">
    <property type="nucleotide sequence ID" value="NZ_JAMOIB010000012.1"/>
</dbReference>
<dbReference type="Proteomes" id="UP000269774">
    <property type="component" value="Unassembled WGS sequence"/>
</dbReference>
<dbReference type="EMBL" id="RFFM01000010">
    <property type="protein sequence ID" value="RMH87579.1"/>
    <property type="molecule type" value="Genomic_DNA"/>
</dbReference>
<dbReference type="OrthoDB" id="5360818at2"/>
<dbReference type="AlphaFoldDB" id="A0A3M2HJM3"/>
<dbReference type="InterPro" id="IPR036286">
    <property type="entry name" value="LexA/Signal_pep-like_sf"/>
</dbReference>
<dbReference type="Gene3D" id="2.10.109.10">
    <property type="entry name" value="Umud Fragment, subunit A"/>
    <property type="match status" value="1"/>
</dbReference>
<feature type="transmembrane region" description="Helical" evidence="1">
    <location>
        <begin position="26"/>
        <end position="43"/>
    </location>
</feature>
<accession>A0A3M2HJM3</accession>
<evidence type="ECO:0000313" key="4">
    <source>
        <dbReference type="Proteomes" id="UP000269774"/>
    </source>
</evidence>
<reference evidence="3 4" key="1">
    <citation type="submission" date="2018-10" db="EMBL/GenBank/DDBJ databases">
        <title>Pseudomonas zhaodongensis NEAU-ST5-21(T) genome.</title>
        <authorList>
            <person name="Peng J."/>
            <person name="Liu Z.-P."/>
        </authorList>
    </citation>
    <scope>NUCLEOTIDE SEQUENCE [LARGE SCALE GENOMIC DNA]</scope>
    <source>
        <strain evidence="3 4">NEAU-ST5-21</strain>
    </source>
</reference>
<evidence type="ECO:0000256" key="1">
    <source>
        <dbReference type="SAM" id="Phobius"/>
    </source>
</evidence>
<dbReference type="GO" id="GO:0006465">
    <property type="term" value="P:signal peptide processing"/>
    <property type="evidence" value="ECO:0007669"/>
    <property type="project" value="InterPro"/>
</dbReference>
<sequence length="188" mass="20762">MRPSPQRLQYWSASIRGKPLAPANRIVIGLAATGLIALGWAMLRTPCSQIVYNASASMPTGWYRITPGTSVRREDTVLVRLPPGPATLAAARGYLPANVPLIKQVFATSPSRVCIRATQVLVDDRVVARWHSRDRSGRALPRWSGCRRLTDDEIWLMSADHPDSFDSRYFGPLTLDSVLGVAEPLRLD</sequence>
<dbReference type="Pfam" id="PF10502">
    <property type="entry name" value="Peptidase_S26"/>
    <property type="match status" value="1"/>
</dbReference>
<name>A0A3M2HJM3_9GAMM</name>
<dbReference type="GO" id="GO:0004252">
    <property type="term" value="F:serine-type endopeptidase activity"/>
    <property type="evidence" value="ECO:0007669"/>
    <property type="project" value="InterPro"/>
</dbReference>
<dbReference type="InterPro" id="IPR019533">
    <property type="entry name" value="Peptidase_S26"/>
</dbReference>